<gene>
    <name evidence="1" type="ORF">Acr_10g0010370</name>
</gene>
<sequence>MTNIKHRPVTEKGKEKLISWVRGKKLKVSPDIFVEIFEIPRVKNPEFEFSDVGMPDLLTVSHELLMEGDECDGEVQCSKTRLKDRTEPEKPIDRYLLTRSEGQQKKRRVEAIASEEPSIGMAELNEAITSLRTEFDTHMTALEKQFGRHTTMLQEIKGILIRR</sequence>
<keyword evidence="2" id="KW-1185">Reference proteome</keyword>
<proteinExistence type="predicted"/>
<name>A0A7J0FAB8_9ERIC</name>
<dbReference type="Proteomes" id="UP000585474">
    <property type="component" value="Unassembled WGS sequence"/>
</dbReference>
<organism evidence="1 2">
    <name type="scientific">Actinidia rufa</name>
    <dbReference type="NCBI Taxonomy" id="165716"/>
    <lineage>
        <taxon>Eukaryota</taxon>
        <taxon>Viridiplantae</taxon>
        <taxon>Streptophyta</taxon>
        <taxon>Embryophyta</taxon>
        <taxon>Tracheophyta</taxon>
        <taxon>Spermatophyta</taxon>
        <taxon>Magnoliopsida</taxon>
        <taxon>eudicotyledons</taxon>
        <taxon>Gunneridae</taxon>
        <taxon>Pentapetalae</taxon>
        <taxon>asterids</taxon>
        <taxon>Ericales</taxon>
        <taxon>Actinidiaceae</taxon>
        <taxon>Actinidia</taxon>
    </lineage>
</organism>
<accession>A0A7J0FAB8</accession>
<evidence type="ECO:0000313" key="2">
    <source>
        <dbReference type="Proteomes" id="UP000585474"/>
    </source>
</evidence>
<reference evidence="1 2" key="1">
    <citation type="submission" date="2019-07" db="EMBL/GenBank/DDBJ databases">
        <title>De Novo Assembly of kiwifruit Actinidia rufa.</title>
        <authorList>
            <person name="Sugita-Konishi S."/>
            <person name="Sato K."/>
            <person name="Mori E."/>
            <person name="Abe Y."/>
            <person name="Kisaki G."/>
            <person name="Hamano K."/>
            <person name="Suezawa K."/>
            <person name="Otani M."/>
            <person name="Fukuda T."/>
            <person name="Manabe T."/>
            <person name="Gomi K."/>
            <person name="Tabuchi M."/>
            <person name="Akimitsu K."/>
            <person name="Kataoka I."/>
        </authorList>
    </citation>
    <scope>NUCLEOTIDE SEQUENCE [LARGE SCALE GENOMIC DNA]</scope>
    <source>
        <strain evidence="2">cv. Fuchu</strain>
    </source>
</reference>
<comment type="caution">
    <text evidence="1">The sequence shown here is derived from an EMBL/GenBank/DDBJ whole genome shotgun (WGS) entry which is preliminary data.</text>
</comment>
<evidence type="ECO:0000313" key="1">
    <source>
        <dbReference type="EMBL" id="GFY95652.1"/>
    </source>
</evidence>
<dbReference type="EMBL" id="BJWL01000010">
    <property type="protein sequence ID" value="GFY95652.1"/>
    <property type="molecule type" value="Genomic_DNA"/>
</dbReference>
<dbReference type="AlphaFoldDB" id="A0A7J0FAB8"/>
<protein>
    <submittedName>
        <fullName evidence="1">Uncharacterized protein</fullName>
    </submittedName>
</protein>